<evidence type="ECO:0000256" key="5">
    <source>
        <dbReference type="PROSITE-ProRule" id="PRU01240"/>
    </source>
</evidence>
<feature type="active site" description="Charge relay system" evidence="5">
    <location>
        <position position="243"/>
    </location>
</feature>
<evidence type="ECO:0000256" key="6">
    <source>
        <dbReference type="RuleBase" id="RU003355"/>
    </source>
</evidence>
<keyword evidence="4 5" id="KW-0720">Serine protease</keyword>
<evidence type="ECO:0000259" key="7">
    <source>
        <dbReference type="Pfam" id="PF00082"/>
    </source>
</evidence>
<evidence type="ECO:0000256" key="3">
    <source>
        <dbReference type="ARBA" id="ARBA00022801"/>
    </source>
</evidence>
<accession>A0ABT6JD56</accession>
<dbReference type="PROSITE" id="PS00138">
    <property type="entry name" value="SUBTILASE_SER"/>
    <property type="match status" value="1"/>
</dbReference>
<dbReference type="PANTHER" id="PTHR43806">
    <property type="entry name" value="PEPTIDASE S8"/>
    <property type="match status" value="1"/>
</dbReference>
<dbReference type="PROSITE" id="PS51892">
    <property type="entry name" value="SUBTILASE"/>
    <property type="match status" value="1"/>
</dbReference>
<protein>
    <submittedName>
        <fullName evidence="9">S8 family serine peptidase</fullName>
        <ecNumber evidence="9">3.4.-.-</ecNumber>
    </submittedName>
</protein>
<proteinExistence type="inferred from homology"/>
<name>A0ABT6JD56_9GAMM</name>
<dbReference type="InterPro" id="IPR015500">
    <property type="entry name" value="Peptidase_S8_subtilisin-rel"/>
</dbReference>
<dbReference type="Gene3D" id="3.40.50.200">
    <property type="entry name" value="Peptidase S8/S53 domain"/>
    <property type="match status" value="1"/>
</dbReference>
<feature type="domain" description="Peptidase S8/S53" evidence="7">
    <location>
        <begin position="176"/>
        <end position="464"/>
    </location>
</feature>
<keyword evidence="2 5" id="KW-0645">Protease</keyword>
<comment type="similarity">
    <text evidence="1 5 6">Belongs to the peptidase S8 family.</text>
</comment>
<sequence>MALGASAMAAADARAVGGAPTAQDPSARIADLATAGIARRHARFVVRYRDGSAEAGDARAAQRGVDSALARSGLALPGKAGGLRIAPLRRTATGAHVLRASRGLDPVEAGRFLAQLRADPAVERAVVDRLLAHAGLAVEAAAAPSPDDPDFAELQWHLHGYAGGVHATEAWHRADGAGITVAVLDTGITRHPDLDANMLEGYDFITDPVLSRRDGAERVPGGWDLGTWNDDPALCELSYSSWHGTHVAGTVAQATGNGIGLAGTAPRAKVLPMRVLGRCGFGYDSDIADAIVWASGDSVAGVPDNPDPAEVINLSLAGLHPCEPGSEMQLAIDAAVANGSAVVVAAGNSAWRQDVAGVTPAGCANVIAVGATNPEGDIAYYSNVGAGIDLSAPGGDIVYDVFSFVWQASHDSLEGPVEGGASYAGMMGTSMAAPHVAGVAALVQSVAATPLTPAQLEDLLVATARPFPYPVRIPPSWPIGVGIVDAGAAVSAVLDPPCVPAEPCARPLLPMPVFDRQPAAGLEATAGDALLFALEVPAGTRALSLATHGGTGDADLLVSFGAPPDADTARLRSRRPGTNAETLRVMRPRAGTWFIRVQAAQSYRGVTLDVRH</sequence>
<gene>
    <name evidence="9" type="ORF">QFW77_17465</name>
</gene>
<dbReference type="PANTHER" id="PTHR43806:SF11">
    <property type="entry name" value="CEREVISIN-RELATED"/>
    <property type="match status" value="1"/>
</dbReference>
<comment type="caution">
    <text evidence="9">The sequence shown here is derived from an EMBL/GenBank/DDBJ whole genome shotgun (WGS) entry which is preliminary data.</text>
</comment>
<dbReference type="InterPro" id="IPR000209">
    <property type="entry name" value="Peptidase_S8/S53_dom"/>
</dbReference>
<dbReference type="CDD" id="cd07496">
    <property type="entry name" value="Peptidases_S8_13"/>
    <property type="match status" value="1"/>
</dbReference>
<reference evidence="9 10" key="1">
    <citation type="submission" date="2023-04" db="EMBL/GenBank/DDBJ databases">
        <title>Luteimonas endophyticus RD2P54.</title>
        <authorList>
            <person name="Sun J.-Q."/>
        </authorList>
    </citation>
    <scope>NUCLEOTIDE SEQUENCE [LARGE SCALE GENOMIC DNA]</scope>
    <source>
        <strain evidence="9 10">RD2P54</strain>
    </source>
</reference>
<dbReference type="SUPFAM" id="SSF52743">
    <property type="entry name" value="Subtilisin-like"/>
    <property type="match status" value="1"/>
</dbReference>
<dbReference type="InterPro" id="IPR023828">
    <property type="entry name" value="Peptidase_S8_Ser-AS"/>
</dbReference>
<keyword evidence="10" id="KW-1185">Reference proteome</keyword>
<dbReference type="Pfam" id="PF04151">
    <property type="entry name" value="PPC"/>
    <property type="match status" value="1"/>
</dbReference>
<evidence type="ECO:0000259" key="8">
    <source>
        <dbReference type="Pfam" id="PF04151"/>
    </source>
</evidence>
<dbReference type="PROSITE" id="PS00136">
    <property type="entry name" value="SUBTILASE_ASP"/>
    <property type="match status" value="1"/>
</dbReference>
<feature type="active site" description="Charge relay system" evidence="5">
    <location>
        <position position="430"/>
    </location>
</feature>
<evidence type="ECO:0000313" key="10">
    <source>
        <dbReference type="Proteomes" id="UP001156940"/>
    </source>
</evidence>
<dbReference type="InterPro" id="IPR036852">
    <property type="entry name" value="Peptidase_S8/S53_dom_sf"/>
</dbReference>
<dbReference type="EC" id="3.4.-.-" evidence="9"/>
<dbReference type="PRINTS" id="PR00723">
    <property type="entry name" value="SUBTILISIN"/>
</dbReference>
<keyword evidence="3 5" id="KW-0378">Hydrolase</keyword>
<dbReference type="Proteomes" id="UP001156940">
    <property type="component" value="Unassembled WGS sequence"/>
</dbReference>
<dbReference type="Gene3D" id="2.60.120.380">
    <property type="match status" value="1"/>
</dbReference>
<dbReference type="InterPro" id="IPR023827">
    <property type="entry name" value="Peptidase_S8_Asp-AS"/>
</dbReference>
<evidence type="ECO:0000313" key="9">
    <source>
        <dbReference type="EMBL" id="MDH5824760.1"/>
    </source>
</evidence>
<dbReference type="RefSeq" id="WP_280576091.1">
    <property type="nucleotide sequence ID" value="NZ_JARXRM010000045.1"/>
</dbReference>
<dbReference type="Pfam" id="PF00082">
    <property type="entry name" value="Peptidase_S8"/>
    <property type="match status" value="1"/>
</dbReference>
<evidence type="ECO:0000256" key="4">
    <source>
        <dbReference type="ARBA" id="ARBA00022825"/>
    </source>
</evidence>
<organism evidence="9 10">
    <name type="scientific">Luteimonas endophytica</name>
    <dbReference type="NCBI Taxonomy" id="3042023"/>
    <lineage>
        <taxon>Bacteria</taxon>
        <taxon>Pseudomonadati</taxon>
        <taxon>Pseudomonadota</taxon>
        <taxon>Gammaproteobacteria</taxon>
        <taxon>Lysobacterales</taxon>
        <taxon>Lysobacteraceae</taxon>
        <taxon>Luteimonas</taxon>
    </lineage>
</organism>
<dbReference type="InterPro" id="IPR007280">
    <property type="entry name" value="Peptidase_C_arc/bac"/>
</dbReference>
<evidence type="ECO:0000256" key="2">
    <source>
        <dbReference type="ARBA" id="ARBA00022670"/>
    </source>
</evidence>
<dbReference type="InterPro" id="IPR050131">
    <property type="entry name" value="Peptidase_S8_subtilisin-like"/>
</dbReference>
<evidence type="ECO:0000256" key="1">
    <source>
        <dbReference type="ARBA" id="ARBA00011073"/>
    </source>
</evidence>
<feature type="active site" description="Charge relay system" evidence="5">
    <location>
        <position position="185"/>
    </location>
</feature>
<dbReference type="InterPro" id="IPR034176">
    <property type="entry name" value="Peptidases_S8_13"/>
</dbReference>
<dbReference type="GO" id="GO:0016787">
    <property type="term" value="F:hydrolase activity"/>
    <property type="evidence" value="ECO:0007669"/>
    <property type="project" value="UniProtKB-KW"/>
</dbReference>
<feature type="domain" description="Peptidase C-terminal archaeal/bacterial" evidence="8">
    <location>
        <begin position="531"/>
        <end position="599"/>
    </location>
</feature>
<dbReference type="EMBL" id="JARXRM010000045">
    <property type="protein sequence ID" value="MDH5824760.1"/>
    <property type="molecule type" value="Genomic_DNA"/>
</dbReference>